<feature type="signal peptide" evidence="5">
    <location>
        <begin position="1"/>
        <end position="20"/>
    </location>
</feature>
<keyword evidence="2" id="KW-0479">Metal-binding</keyword>
<keyword evidence="4" id="KW-0106">Calcium</keyword>
<dbReference type="InterPro" id="IPR017850">
    <property type="entry name" value="Alkaline_phosphatase_core_sf"/>
</dbReference>
<evidence type="ECO:0000256" key="4">
    <source>
        <dbReference type="ARBA" id="ARBA00022837"/>
    </source>
</evidence>
<evidence type="ECO:0000256" key="1">
    <source>
        <dbReference type="ARBA" id="ARBA00008779"/>
    </source>
</evidence>
<evidence type="ECO:0000256" key="5">
    <source>
        <dbReference type="SAM" id="SignalP"/>
    </source>
</evidence>
<dbReference type="SUPFAM" id="SSF53649">
    <property type="entry name" value="Alkaline phosphatase-like"/>
    <property type="match status" value="1"/>
</dbReference>
<feature type="chain" id="PRO_5028879489" evidence="5">
    <location>
        <begin position="21"/>
        <end position="439"/>
    </location>
</feature>
<keyword evidence="5" id="KW-0732">Signal</keyword>
<dbReference type="PANTHER" id="PTHR42693">
    <property type="entry name" value="ARYLSULFATASE FAMILY MEMBER"/>
    <property type="match status" value="1"/>
</dbReference>
<evidence type="ECO:0000256" key="3">
    <source>
        <dbReference type="ARBA" id="ARBA00022801"/>
    </source>
</evidence>
<dbReference type="InterPro" id="IPR000917">
    <property type="entry name" value="Sulfatase_N"/>
</dbReference>
<evidence type="ECO:0000313" key="7">
    <source>
        <dbReference type="EMBL" id="VGO23515.1"/>
    </source>
</evidence>
<dbReference type="GO" id="GO:0046872">
    <property type="term" value="F:metal ion binding"/>
    <property type="evidence" value="ECO:0007669"/>
    <property type="project" value="UniProtKB-KW"/>
</dbReference>
<dbReference type="Gene3D" id="3.40.720.10">
    <property type="entry name" value="Alkaline Phosphatase, subunit A"/>
    <property type="match status" value="1"/>
</dbReference>
<dbReference type="PROSITE" id="PS00149">
    <property type="entry name" value="SULFATASE_2"/>
    <property type="match status" value="1"/>
</dbReference>
<dbReference type="InterPro" id="IPR050738">
    <property type="entry name" value="Sulfatase"/>
</dbReference>
<gene>
    <name evidence="7" type="primary">atsA_268</name>
    <name evidence="7" type="ORF">SCARR_05622</name>
</gene>
<proteinExistence type="inferred from homology"/>
<keyword evidence="8" id="KW-1185">Reference proteome</keyword>
<evidence type="ECO:0000256" key="2">
    <source>
        <dbReference type="ARBA" id="ARBA00022723"/>
    </source>
</evidence>
<dbReference type="GO" id="GO:0004065">
    <property type="term" value="F:arylsulfatase activity"/>
    <property type="evidence" value="ECO:0007669"/>
    <property type="project" value="TreeGrafter"/>
</dbReference>
<accession>A0A6C2UT70</accession>
<name>A0A6C2UT70_9BACT</name>
<reference evidence="7 8" key="1">
    <citation type="submission" date="2019-04" db="EMBL/GenBank/DDBJ databases">
        <authorList>
            <person name="Van Vliet M D."/>
        </authorList>
    </citation>
    <scope>NUCLEOTIDE SEQUENCE [LARGE SCALE GENOMIC DNA]</scope>
    <source>
        <strain evidence="7 8">F21</strain>
    </source>
</reference>
<dbReference type="Proteomes" id="UP000346198">
    <property type="component" value="Unassembled WGS sequence"/>
</dbReference>
<organism evidence="7 8">
    <name type="scientific">Pontiella sulfatireligans</name>
    <dbReference type="NCBI Taxonomy" id="2750658"/>
    <lineage>
        <taxon>Bacteria</taxon>
        <taxon>Pseudomonadati</taxon>
        <taxon>Kiritimatiellota</taxon>
        <taxon>Kiritimatiellia</taxon>
        <taxon>Kiritimatiellales</taxon>
        <taxon>Pontiellaceae</taxon>
        <taxon>Pontiella</taxon>
    </lineage>
</organism>
<protein>
    <submittedName>
        <fullName evidence="7">Arylsulfatase</fullName>
    </submittedName>
</protein>
<feature type="domain" description="Sulfatase N-terminal" evidence="6">
    <location>
        <begin position="24"/>
        <end position="321"/>
    </location>
</feature>
<dbReference type="AlphaFoldDB" id="A0A6C2UT70"/>
<dbReference type="RefSeq" id="WP_136065952.1">
    <property type="nucleotide sequence ID" value="NZ_CAAHFH010000004.1"/>
</dbReference>
<dbReference type="Pfam" id="PF00884">
    <property type="entry name" value="Sulfatase"/>
    <property type="match status" value="1"/>
</dbReference>
<dbReference type="InterPro" id="IPR024607">
    <property type="entry name" value="Sulfatase_CS"/>
</dbReference>
<sequence length="439" mass="48963">MKNLFTLHLLIAAVVCSAFADQKPNIIFILSDDQGYGDLGCYGSENIKTPNIDSIREEGIKFESFYVQNRCSPTRASFMTGCHAQRIDMAKVIYHRDRSGLNANEITVAELLRDAGYATGLVGKWHLGEWPQFNPTYHGFDYFYGYIDQGGEGRVILENREKEADVDKETDRFSSKRFLPAGLEFIRKNKDQPFFLYYASNIPHTKWLPHADFAGSSEQGAYGDCVQQLDWEVGQLLKELDTLGLKENTLVIFASDNGPQLNTEGYGSAGPLRDGKWTYFEGGVRVPCVMRWPGKIPAGSTNSEITGIIDMLPTFCAMAGVDVPSDRIIDGENILPYMFVQPLGKPIHETFIFPGATIRHGDWKLFVKDQKPGGGIKKGKTDRVPAKEGSLFNLSNDLGESKDVSGAYPEKAAELNAMMETYMQAFKPTIRPRENVSTD</sequence>
<dbReference type="PANTHER" id="PTHR42693:SF53">
    <property type="entry name" value="ENDO-4-O-SULFATASE"/>
    <property type="match status" value="1"/>
</dbReference>
<dbReference type="EMBL" id="CAAHFH010000004">
    <property type="protein sequence ID" value="VGO23515.1"/>
    <property type="molecule type" value="Genomic_DNA"/>
</dbReference>
<comment type="similarity">
    <text evidence="1">Belongs to the sulfatase family.</text>
</comment>
<dbReference type="Gene3D" id="3.30.1120.10">
    <property type="match status" value="1"/>
</dbReference>
<keyword evidence="3" id="KW-0378">Hydrolase</keyword>
<evidence type="ECO:0000259" key="6">
    <source>
        <dbReference type="Pfam" id="PF00884"/>
    </source>
</evidence>
<evidence type="ECO:0000313" key="8">
    <source>
        <dbReference type="Proteomes" id="UP000346198"/>
    </source>
</evidence>